<name>A0A6L8KBJ6_9BURK</name>
<dbReference type="AlphaFoldDB" id="A0A6L8KBJ6"/>
<dbReference type="RefSeq" id="WP_161008284.1">
    <property type="nucleotide sequence ID" value="NZ_WWCN01000012.1"/>
</dbReference>
<dbReference type="Proteomes" id="UP000479335">
    <property type="component" value="Unassembled WGS sequence"/>
</dbReference>
<comment type="caution">
    <text evidence="1">The sequence shown here is derived from an EMBL/GenBank/DDBJ whole genome shotgun (WGS) entry which is preliminary data.</text>
</comment>
<accession>A0A6L8KBJ6</accession>
<evidence type="ECO:0000313" key="2">
    <source>
        <dbReference type="Proteomes" id="UP000479335"/>
    </source>
</evidence>
<evidence type="ECO:0000313" key="1">
    <source>
        <dbReference type="EMBL" id="MYM24833.1"/>
    </source>
</evidence>
<gene>
    <name evidence="1" type="ORF">GTP46_19540</name>
</gene>
<keyword evidence="2" id="KW-1185">Reference proteome</keyword>
<organism evidence="1 2">
    <name type="scientific">Duganella flavida</name>
    <dbReference type="NCBI Taxonomy" id="2692175"/>
    <lineage>
        <taxon>Bacteria</taxon>
        <taxon>Pseudomonadati</taxon>
        <taxon>Pseudomonadota</taxon>
        <taxon>Betaproteobacteria</taxon>
        <taxon>Burkholderiales</taxon>
        <taxon>Oxalobacteraceae</taxon>
        <taxon>Telluria group</taxon>
        <taxon>Duganella</taxon>
    </lineage>
</organism>
<sequence>MASSKRSTYCESIGDRYRQGDVLRDVKIIEWAEVVDDALEVTERRLPYAVVLSQECDLEHDYANRNNLEKCKTDTDKFLQTILLCPAYPAAQLRVGAHLQELEQKMQKFNSEQWKRLKQNNDYRYHYLVEDEDKQVPELVIDFKHYFTIPRSVAYRPEFRSNLTASLDDLFREHLSSRFAYYLSRIGLPELESAA</sequence>
<protein>
    <submittedName>
        <fullName evidence="1">Uncharacterized protein</fullName>
    </submittedName>
</protein>
<dbReference type="EMBL" id="WWCN01000012">
    <property type="protein sequence ID" value="MYM24833.1"/>
    <property type="molecule type" value="Genomic_DNA"/>
</dbReference>
<reference evidence="1 2" key="1">
    <citation type="submission" date="2019-12" db="EMBL/GenBank/DDBJ databases">
        <title>Novel species isolated from a subtropical stream in China.</title>
        <authorList>
            <person name="Lu H."/>
        </authorList>
    </citation>
    <scope>NUCLEOTIDE SEQUENCE [LARGE SCALE GENOMIC DNA]</scope>
    <source>
        <strain evidence="1 2">FT135W</strain>
    </source>
</reference>
<proteinExistence type="predicted"/>